<dbReference type="InterPro" id="IPR026960">
    <property type="entry name" value="RVT-Znf"/>
</dbReference>
<proteinExistence type="predicted"/>
<evidence type="ECO:0000313" key="2">
    <source>
        <dbReference type="EMBL" id="KAI5348510.1"/>
    </source>
</evidence>
<gene>
    <name evidence="2" type="ORF">L3X38_001397</name>
</gene>
<feature type="domain" description="Reverse transcriptase zinc-binding" evidence="1">
    <location>
        <begin position="80"/>
        <end position="177"/>
    </location>
</feature>
<dbReference type="Proteomes" id="UP001054821">
    <property type="component" value="Chromosome 1"/>
</dbReference>
<protein>
    <recommendedName>
        <fullName evidence="1">Reverse transcriptase zinc-binding domain-containing protein</fullName>
    </recommendedName>
</protein>
<name>A0AAD4WS12_PRUDU</name>
<evidence type="ECO:0000259" key="1">
    <source>
        <dbReference type="Pfam" id="PF13966"/>
    </source>
</evidence>
<keyword evidence="3" id="KW-1185">Reference proteome</keyword>
<evidence type="ECO:0000313" key="3">
    <source>
        <dbReference type="Proteomes" id="UP001054821"/>
    </source>
</evidence>
<accession>A0AAD4WS12</accession>
<organism evidence="2 3">
    <name type="scientific">Prunus dulcis</name>
    <name type="common">Almond</name>
    <name type="synonym">Amygdalus dulcis</name>
    <dbReference type="NCBI Taxonomy" id="3755"/>
    <lineage>
        <taxon>Eukaryota</taxon>
        <taxon>Viridiplantae</taxon>
        <taxon>Streptophyta</taxon>
        <taxon>Embryophyta</taxon>
        <taxon>Tracheophyta</taxon>
        <taxon>Spermatophyta</taxon>
        <taxon>Magnoliopsida</taxon>
        <taxon>eudicotyledons</taxon>
        <taxon>Gunneridae</taxon>
        <taxon>Pentapetalae</taxon>
        <taxon>rosids</taxon>
        <taxon>fabids</taxon>
        <taxon>Rosales</taxon>
        <taxon>Rosaceae</taxon>
        <taxon>Amygdaloideae</taxon>
        <taxon>Amygdaleae</taxon>
        <taxon>Prunus</taxon>
    </lineage>
</organism>
<dbReference type="EMBL" id="JAJFAZ020000001">
    <property type="protein sequence ID" value="KAI5348510.1"/>
    <property type="molecule type" value="Genomic_DNA"/>
</dbReference>
<comment type="caution">
    <text evidence="2">The sequence shown here is derived from an EMBL/GenBank/DDBJ whole genome shotgun (WGS) entry which is preliminary data.</text>
</comment>
<sequence>MNGNAINIWSDTWLPQHDPGYLRASCPVPLHAPTVVAELMDKDHHTWDLSQIRAFISSLDDQAIMAIPISNSALPMNGRYSVKSGYYYLMKHKKNQVVMKASSSHVIDSNVWFRIWNCKRLPKIKIFLWRSVDGFLPTFEIFFKRKLCQSPICPFCKDQPESIEHTLFLWPWAAKVWFASCIAYRPLPQAFTSLDSWNLDLWLCETFNLEEKGWIITHFAFTSWVIWKTRRTMALHIVSSHYQLCKSGLELAHVRGFTNWTLYPILYDIRMLKASFSFLRWAWTPETRTMQLTGWLCKHEGGLGGCVLRLGSFDLQLPWSTCCAEASTNCE</sequence>
<reference evidence="2 3" key="1">
    <citation type="journal article" date="2022" name="G3 (Bethesda)">
        <title>Whole-genome sequence and methylome profiling of the almond [Prunus dulcis (Mill.) D.A. Webb] cultivar 'Nonpareil'.</title>
        <authorList>
            <person name="D'Amico-Willman K.M."/>
            <person name="Ouma W.Z."/>
            <person name="Meulia T."/>
            <person name="Sideli G.M."/>
            <person name="Gradziel T.M."/>
            <person name="Fresnedo-Ramirez J."/>
        </authorList>
    </citation>
    <scope>NUCLEOTIDE SEQUENCE [LARGE SCALE GENOMIC DNA]</scope>
    <source>
        <strain evidence="2">Clone GOH B32 T37-40</strain>
    </source>
</reference>
<dbReference type="AlphaFoldDB" id="A0AAD4WS12"/>
<dbReference type="Pfam" id="PF13966">
    <property type="entry name" value="zf-RVT"/>
    <property type="match status" value="1"/>
</dbReference>